<organism evidence="3 4">
    <name type="scientific">Streptomyces tanashiensis</name>
    <dbReference type="NCBI Taxonomy" id="67367"/>
    <lineage>
        <taxon>Bacteria</taxon>
        <taxon>Bacillati</taxon>
        <taxon>Actinomycetota</taxon>
        <taxon>Actinomycetes</taxon>
        <taxon>Kitasatosporales</taxon>
        <taxon>Streptomycetaceae</taxon>
        <taxon>Streptomyces</taxon>
    </lineage>
</organism>
<dbReference type="RefSeq" id="WP_267260394.1">
    <property type="nucleotide sequence ID" value="NZ_CP084204.1"/>
</dbReference>
<feature type="chain" id="PRO_5046526187" description="SH3b domain-containing protein" evidence="2">
    <location>
        <begin position="33"/>
        <end position="299"/>
    </location>
</feature>
<proteinExistence type="predicted"/>
<keyword evidence="4" id="KW-1185">Reference proteome</keyword>
<evidence type="ECO:0000313" key="4">
    <source>
        <dbReference type="Proteomes" id="UP001164506"/>
    </source>
</evidence>
<protein>
    <recommendedName>
        <fullName evidence="5">SH3b domain-containing protein</fullName>
    </recommendedName>
</protein>
<dbReference type="EMBL" id="CP084204">
    <property type="protein sequence ID" value="UZX26339.1"/>
    <property type="molecule type" value="Genomic_DNA"/>
</dbReference>
<keyword evidence="2" id="KW-0732">Signal</keyword>
<feature type="signal peptide" evidence="2">
    <location>
        <begin position="1"/>
        <end position="32"/>
    </location>
</feature>
<sequence length="299" mass="32645">MRKLLTYLLPFLALAGVVAGLTAVYRSPAASAEDADARKYWVTTFQDGPGRRAATKDSPRVGTLRAGTNYVWCVVKGGLVNDARGSHNSYWMWADLDEGDRRGWVSAYYLKDFGNEEAKADDGTDLPTCGNTPAAPPAPQPSGGAADVPERQNGRCATPTVKKFYPGMSRRDHERLGEVDINISACPWDGTSSWEVTTDDVHVNSVGRAILLRLSTGTENHGKITAESRTFYVTIRAERCAGLNYVGDLCATVSEWEVHVHLKRSGNAVTAELGWDHPINKYMDGAGFSLSRMQLFESP</sequence>
<gene>
    <name evidence="3" type="ORF">LDH80_39445</name>
</gene>
<feature type="region of interest" description="Disordered" evidence="1">
    <location>
        <begin position="120"/>
        <end position="153"/>
    </location>
</feature>
<reference evidence="3" key="1">
    <citation type="submission" date="2021-09" db="EMBL/GenBank/DDBJ databases">
        <title>Complete genome sequence and metabolic characterization of Streptomyces tanashiensis DSM 731 the producer of antibacterial Kalafungin and diverse secondary metabolites.</title>
        <authorList>
            <person name="Abbasi M.N."/>
            <person name="Anwar M.N."/>
            <person name="Alam K."/>
            <person name="Shoaib M."/>
            <person name="Lin Z."/>
            <person name="Hayat M."/>
            <person name="Ali M.I."/>
            <person name="Malik H.M.T."/>
            <person name="Ahmed I."/>
            <person name="Li A."/>
            <person name="Hailong Wang H."/>
            <person name="Zhang Y."/>
        </authorList>
    </citation>
    <scope>NUCLEOTIDE SEQUENCE</scope>
    <source>
        <strain evidence="3">Kala</strain>
    </source>
</reference>
<evidence type="ECO:0000256" key="2">
    <source>
        <dbReference type="SAM" id="SignalP"/>
    </source>
</evidence>
<dbReference type="GeneID" id="95605640"/>
<accession>A0ABY6RAY3</accession>
<evidence type="ECO:0000256" key="1">
    <source>
        <dbReference type="SAM" id="MobiDB-lite"/>
    </source>
</evidence>
<evidence type="ECO:0008006" key="5">
    <source>
        <dbReference type="Google" id="ProtNLM"/>
    </source>
</evidence>
<name>A0ABY6RAY3_9ACTN</name>
<evidence type="ECO:0000313" key="3">
    <source>
        <dbReference type="EMBL" id="UZX26339.1"/>
    </source>
</evidence>
<dbReference type="Proteomes" id="UP001164506">
    <property type="component" value="Chromosome"/>
</dbReference>